<comment type="caution">
    <text evidence="1">The sequence shown here is derived from an EMBL/GenBank/DDBJ whole genome shotgun (WGS) entry which is preliminary data.</text>
</comment>
<keyword evidence="2" id="KW-1185">Reference proteome</keyword>
<dbReference type="EMBL" id="JBHUGH010000004">
    <property type="protein sequence ID" value="MFD1911815.1"/>
    <property type="molecule type" value="Genomic_DNA"/>
</dbReference>
<dbReference type="Proteomes" id="UP001597353">
    <property type="component" value="Unassembled WGS sequence"/>
</dbReference>
<evidence type="ECO:0000313" key="2">
    <source>
        <dbReference type="Proteomes" id="UP001597353"/>
    </source>
</evidence>
<accession>A0ABW4S2H9</accession>
<proteinExistence type="predicted"/>
<gene>
    <name evidence="1" type="ORF">ACFSGJ_06235</name>
</gene>
<evidence type="ECO:0008006" key="3">
    <source>
        <dbReference type="Google" id="ProtNLM"/>
    </source>
</evidence>
<evidence type="ECO:0000313" key="1">
    <source>
        <dbReference type="EMBL" id="MFD1911815.1"/>
    </source>
</evidence>
<organism evidence="1 2">
    <name type="scientific">Halodurantibacterium flavum</name>
    <dbReference type="NCBI Taxonomy" id="1382802"/>
    <lineage>
        <taxon>Bacteria</taxon>
        <taxon>Pseudomonadati</taxon>
        <taxon>Pseudomonadota</taxon>
        <taxon>Alphaproteobacteria</taxon>
        <taxon>Rhodobacterales</taxon>
        <taxon>Paracoccaceae</taxon>
        <taxon>Halodurantibacterium</taxon>
    </lineage>
</organism>
<sequence>MPNHVTNRVTVTGPSPAIAAFRRAFFVETVETDKDGGEDRVADFDFTRVIPRPKVLEETKSSSAVITGLIVLGRPEILKDGFGGGSLEQEVARYLACPWVQEAGVTDSEGLKSLLTERDPSCVAKAEVAIRAYEECGHASWYSWALCNWGTKWNSYSLDFIEEGAEVFDFRFDTAWSPPEPVFAALAERPECADLEIEIRRFDEGWNFAYRARIADGCFSSEDVEPTPEIYEEVYGETCLDVADEDADDTTGPAMI</sequence>
<reference evidence="2" key="1">
    <citation type="journal article" date="2019" name="Int. J. Syst. Evol. Microbiol.">
        <title>The Global Catalogue of Microorganisms (GCM) 10K type strain sequencing project: providing services to taxonomists for standard genome sequencing and annotation.</title>
        <authorList>
            <consortium name="The Broad Institute Genomics Platform"/>
            <consortium name="The Broad Institute Genome Sequencing Center for Infectious Disease"/>
            <person name="Wu L."/>
            <person name="Ma J."/>
        </authorList>
    </citation>
    <scope>NUCLEOTIDE SEQUENCE [LARGE SCALE GENOMIC DNA]</scope>
    <source>
        <strain evidence="2">CGMCC 4.7242</strain>
    </source>
</reference>
<dbReference type="RefSeq" id="WP_390260136.1">
    <property type="nucleotide sequence ID" value="NZ_JBHUGH010000004.1"/>
</dbReference>
<name>A0ABW4S2H9_9RHOB</name>
<protein>
    <recommendedName>
        <fullName evidence="3">YubB ferredoxin-like domain-containing protein</fullName>
    </recommendedName>
</protein>